<keyword evidence="3" id="KW-1185">Reference proteome</keyword>
<gene>
    <name evidence="2" type="ORF">EJ08DRAFT_648164</name>
</gene>
<dbReference type="Pfam" id="PF10775">
    <property type="entry name" value="ATP_sub_h"/>
    <property type="match status" value="1"/>
</dbReference>
<name>A0A9P4NVY8_9PEZI</name>
<reference evidence="2" key="1">
    <citation type="journal article" date="2020" name="Stud. Mycol.">
        <title>101 Dothideomycetes genomes: a test case for predicting lifestyles and emergence of pathogens.</title>
        <authorList>
            <person name="Haridas S."/>
            <person name="Albert R."/>
            <person name="Binder M."/>
            <person name="Bloem J."/>
            <person name="Labutti K."/>
            <person name="Salamov A."/>
            <person name="Andreopoulos B."/>
            <person name="Baker S."/>
            <person name="Barry K."/>
            <person name="Bills G."/>
            <person name="Bluhm B."/>
            <person name="Cannon C."/>
            <person name="Castanera R."/>
            <person name="Culley D."/>
            <person name="Daum C."/>
            <person name="Ezra D."/>
            <person name="Gonzalez J."/>
            <person name="Henrissat B."/>
            <person name="Kuo A."/>
            <person name="Liang C."/>
            <person name="Lipzen A."/>
            <person name="Lutzoni F."/>
            <person name="Magnuson J."/>
            <person name="Mondo S."/>
            <person name="Nolan M."/>
            <person name="Ohm R."/>
            <person name="Pangilinan J."/>
            <person name="Park H.-J."/>
            <person name="Ramirez L."/>
            <person name="Alfaro M."/>
            <person name="Sun H."/>
            <person name="Tritt A."/>
            <person name="Yoshinaga Y."/>
            <person name="Zwiers L.-H."/>
            <person name="Turgeon B."/>
            <person name="Goodwin S."/>
            <person name="Spatafora J."/>
            <person name="Crous P."/>
            <person name="Grigoriev I."/>
        </authorList>
    </citation>
    <scope>NUCLEOTIDE SEQUENCE</scope>
    <source>
        <strain evidence="2">CBS 130266</strain>
    </source>
</reference>
<dbReference type="Proteomes" id="UP000800235">
    <property type="component" value="Unassembled WGS sequence"/>
</dbReference>
<protein>
    <submittedName>
        <fullName evidence="2">Uncharacterized protein</fullName>
    </submittedName>
</protein>
<dbReference type="PANTHER" id="PTHR28207:SF1">
    <property type="entry name" value="ATP SYNTHASE SUBUNIT H, MITOCHONDRIAL"/>
    <property type="match status" value="1"/>
</dbReference>
<comment type="caution">
    <text evidence="2">The sequence shown here is derived from an EMBL/GenBank/DDBJ whole genome shotgun (WGS) entry which is preliminary data.</text>
</comment>
<feature type="compositionally biased region" description="Acidic residues" evidence="1">
    <location>
        <begin position="109"/>
        <end position="126"/>
    </location>
</feature>
<dbReference type="AlphaFoldDB" id="A0A9P4NVY8"/>
<dbReference type="PANTHER" id="PTHR28207">
    <property type="entry name" value="ATP SYNTHASE SUBUNIT H, MITOCHONDRIAL"/>
    <property type="match status" value="1"/>
</dbReference>
<dbReference type="GO" id="GO:0046933">
    <property type="term" value="F:proton-transporting ATP synthase activity, rotational mechanism"/>
    <property type="evidence" value="ECO:0007669"/>
    <property type="project" value="TreeGrafter"/>
</dbReference>
<dbReference type="OrthoDB" id="274752at2759"/>
<evidence type="ECO:0000313" key="2">
    <source>
        <dbReference type="EMBL" id="KAF2432388.1"/>
    </source>
</evidence>
<feature type="region of interest" description="Disordered" evidence="1">
    <location>
        <begin position="94"/>
        <end position="126"/>
    </location>
</feature>
<sequence>MISNSIRASRPILARIARQQWAITSRRTFLTPTAIRSADLVQDMYLSQLKTYKPPPLKANDAEGHVQKFVAPKAPKSPEESDIAKDLKAYESQAVEIEGQASESGAPVPEEDWFEEEEEEAPAAAH</sequence>
<organism evidence="2 3">
    <name type="scientific">Tothia fuscella</name>
    <dbReference type="NCBI Taxonomy" id="1048955"/>
    <lineage>
        <taxon>Eukaryota</taxon>
        <taxon>Fungi</taxon>
        <taxon>Dikarya</taxon>
        <taxon>Ascomycota</taxon>
        <taxon>Pezizomycotina</taxon>
        <taxon>Dothideomycetes</taxon>
        <taxon>Pleosporomycetidae</taxon>
        <taxon>Venturiales</taxon>
        <taxon>Cylindrosympodiaceae</taxon>
        <taxon>Tothia</taxon>
    </lineage>
</organism>
<evidence type="ECO:0000256" key="1">
    <source>
        <dbReference type="SAM" id="MobiDB-lite"/>
    </source>
</evidence>
<evidence type="ECO:0000313" key="3">
    <source>
        <dbReference type="Proteomes" id="UP000800235"/>
    </source>
</evidence>
<dbReference type="InterPro" id="IPR019711">
    <property type="entry name" value="ATP_synth_F0_suH"/>
</dbReference>
<accession>A0A9P4NVY8</accession>
<dbReference type="EMBL" id="MU007026">
    <property type="protein sequence ID" value="KAF2432388.1"/>
    <property type="molecule type" value="Genomic_DNA"/>
</dbReference>
<proteinExistence type="predicted"/>